<dbReference type="PROSITE" id="PS50404">
    <property type="entry name" value="GST_NTER"/>
    <property type="match status" value="1"/>
</dbReference>
<protein>
    <submittedName>
        <fullName evidence="3">Glutathione S-transferase family protein</fullName>
    </submittedName>
</protein>
<dbReference type="PANTHER" id="PTHR44051:SF8">
    <property type="entry name" value="GLUTATHIONE S-TRANSFERASE GSTA"/>
    <property type="match status" value="1"/>
</dbReference>
<dbReference type="AlphaFoldDB" id="A0A8G0ZTQ7"/>
<feature type="domain" description="GST C-terminal" evidence="2">
    <location>
        <begin position="84"/>
        <end position="215"/>
    </location>
</feature>
<evidence type="ECO:0000313" key="3">
    <source>
        <dbReference type="EMBL" id="QYZ70264.1"/>
    </source>
</evidence>
<dbReference type="InterPro" id="IPR036249">
    <property type="entry name" value="Thioredoxin-like_sf"/>
</dbReference>
<dbReference type="InterPro" id="IPR040079">
    <property type="entry name" value="Glutathione_S-Trfase"/>
</dbReference>
<dbReference type="InterPro" id="IPR004045">
    <property type="entry name" value="Glutathione_S-Trfase_N"/>
</dbReference>
<reference evidence="3" key="1">
    <citation type="submission" date="2021-02" db="EMBL/GenBank/DDBJ databases">
        <title>Rhodobacter shimadae sp. nov., an aerobic anoxygenic phototrophic bacterium isolated from a hot spring.</title>
        <authorList>
            <person name="Muramatsu S."/>
            <person name="Haruta S."/>
            <person name="Hirose S."/>
            <person name="Hanada S."/>
        </authorList>
    </citation>
    <scope>NUCLEOTIDE SEQUENCE</scope>
    <source>
        <strain evidence="3">N10</strain>
    </source>
</reference>
<dbReference type="PANTHER" id="PTHR44051">
    <property type="entry name" value="GLUTATHIONE S-TRANSFERASE-RELATED"/>
    <property type="match status" value="1"/>
</dbReference>
<organism evidence="3 4">
    <name type="scientific">Neotabrizicola shimadae</name>
    <dbReference type="NCBI Taxonomy" id="2807096"/>
    <lineage>
        <taxon>Bacteria</taxon>
        <taxon>Pseudomonadati</taxon>
        <taxon>Pseudomonadota</taxon>
        <taxon>Alphaproteobacteria</taxon>
        <taxon>Rhodobacterales</taxon>
        <taxon>Paracoccaceae</taxon>
        <taxon>Neotabrizicola</taxon>
    </lineage>
</organism>
<keyword evidence="4" id="KW-1185">Reference proteome</keyword>
<dbReference type="SUPFAM" id="SSF47616">
    <property type="entry name" value="GST C-terminal domain-like"/>
    <property type="match status" value="1"/>
</dbReference>
<dbReference type="PROSITE" id="PS50405">
    <property type="entry name" value="GST_CTER"/>
    <property type="match status" value="1"/>
</dbReference>
<evidence type="ECO:0000313" key="4">
    <source>
        <dbReference type="Proteomes" id="UP000826300"/>
    </source>
</evidence>
<evidence type="ECO:0000259" key="1">
    <source>
        <dbReference type="PROSITE" id="PS50404"/>
    </source>
</evidence>
<dbReference type="InterPro" id="IPR010987">
    <property type="entry name" value="Glutathione-S-Trfase_C-like"/>
</dbReference>
<dbReference type="Gene3D" id="1.20.1050.10">
    <property type="match status" value="1"/>
</dbReference>
<dbReference type="SFLD" id="SFLDG00358">
    <property type="entry name" value="Main_(cytGST)"/>
    <property type="match status" value="1"/>
</dbReference>
<dbReference type="Pfam" id="PF13409">
    <property type="entry name" value="GST_N_2"/>
    <property type="match status" value="1"/>
</dbReference>
<dbReference type="EMBL" id="CP069370">
    <property type="protein sequence ID" value="QYZ70264.1"/>
    <property type="molecule type" value="Genomic_DNA"/>
</dbReference>
<dbReference type="Gene3D" id="3.40.30.10">
    <property type="entry name" value="Glutaredoxin"/>
    <property type="match status" value="1"/>
</dbReference>
<proteinExistence type="predicted"/>
<evidence type="ECO:0000259" key="2">
    <source>
        <dbReference type="PROSITE" id="PS50405"/>
    </source>
</evidence>
<dbReference type="Proteomes" id="UP000826300">
    <property type="component" value="Chromosome"/>
</dbReference>
<sequence>MYVLHYAPDTASLAVRLVLADLRLPHELRLVDRDGGELASPAYRALHPLGKIPVLDTPDGPMFETAAILLYLADRHGHLAPAVGSHERAAFLKWLFFTSTNLHASEMELFYPERVAGPEAVEALVPRAAERVRFCLTALDQAAAGSPAWMPAGEPSLMGWYLGMLVRWLSTFPPGHPGRIASAEFPALHRVFAMLEARPAALEVAADEGLGPTIFTNPAY</sequence>
<dbReference type="CDD" id="cd03057">
    <property type="entry name" value="GST_N_Beta"/>
    <property type="match status" value="1"/>
</dbReference>
<dbReference type="RefSeq" id="WP_220662480.1">
    <property type="nucleotide sequence ID" value="NZ_CP069370.1"/>
</dbReference>
<dbReference type="SUPFAM" id="SSF52833">
    <property type="entry name" value="Thioredoxin-like"/>
    <property type="match status" value="1"/>
</dbReference>
<gene>
    <name evidence="3" type="ORF">JO391_01630</name>
</gene>
<dbReference type="SFLD" id="SFLDS00019">
    <property type="entry name" value="Glutathione_Transferase_(cytos"/>
    <property type="match status" value="1"/>
</dbReference>
<dbReference type="InterPro" id="IPR036282">
    <property type="entry name" value="Glutathione-S-Trfase_C_sf"/>
</dbReference>
<dbReference type="KEGG" id="nsm:JO391_01630"/>
<accession>A0A8G0ZTQ7</accession>
<name>A0A8G0ZTQ7_9RHOB</name>
<feature type="domain" description="GST N-terminal" evidence="1">
    <location>
        <begin position="1"/>
        <end position="80"/>
    </location>
</feature>